<dbReference type="OrthoDB" id="3556833at2759"/>
<keyword evidence="5" id="KW-1185">Reference proteome</keyword>
<proteinExistence type="predicted"/>
<accession>A0A2V1EAR2</accession>
<protein>
    <submittedName>
        <fullName evidence="4">Uncharacterized protein</fullName>
    </submittedName>
</protein>
<keyword evidence="2 3" id="KW-0040">ANK repeat</keyword>
<keyword evidence="1" id="KW-0677">Repeat</keyword>
<reference evidence="4 5" key="1">
    <citation type="journal article" date="2018" name="Sci. Rep.">
        <title>Comparative genomics provides insights into the lifestyle and reveals functional heterogeneity of dark septate endophytic fungi.</title>
        <authorList>
            <person name="Knapp D.G."/>
            <person name="Nemeth J.B."/>
            <person name="Barry K."/>
            <person name="Hainaut M."/>
            <person name="Henrissat B."/>
            <person name="Johnson J."/>
            <person name="Kuo A."/>
            <person name="Lim J.H.P."/>
            <person name="Lipzen A."/>
            <person name="Nolan M."/>
            <person name="Ohm R.A."/>
            <person name="Tamas L."/>
            <person name="Grigoriev I.V."/>
            <person name="Spatafora J.W."/>
            <person name="Nagy L.G."/>
            <person name="Kovacs G.M."/>
        </authorList>
    </citation>
    <scope>NUCLEOTIDE SEQUENCE [LARGE SCALE GENOMIC DNA]</scope>
    <source>
        <strain evidence="4 5">DSE2036</strain>
    </source>
</reference>
<evidence type="ECO:0000313" key="5">
    <source>
        <dbReference type="Proteomes" id="UP000244855"/>
    </source>
</evidence>
<evidence type="ECO:0000256" key="2">
    <source>
        <dbReference type="ARBA" id="ARBA00023043"/>
    </source>
</evidence>
<organism evidence="4 5">
    <name type="scientific">Periconia macrospinosa</name>
    <dbReference type="NCBI Taxonomy" id="97972"/>
    <lineage>
        <taxon>Eukaryota</taxon>
        <taxon>Fungi</taxon>
        <taxon>Dikarya</taxon>
        <taxon>Ascomycota</taxon>
        <taxon>Pezizomycotina</taxon>
        <taxon>Dothideomycetes</taxon>
        <taxon>Pleosporomycetidae</taxon>
        <taxon>Pleosporales</taxon>
        <taxon>Massarineae</taxon>
        <taxon>Periconiaceae</taxon>
        <taxon>Periconia</taxon>
    </lineage>
</organism>
<dbReference type="SUPFAM" id="SSF48403">
    <property type="entry name" value="Ankyrin repeat"/>
    <property type="match status" value="1"/>
</dbReference>
<evidence type="ECO:0000256" key="1">
    <source>
        <dbReference type="ARBA" id="ARBA00022737"/>
    </source>
</evidence>
<evidence type="ECO:0000313" key="4">
    <source>
        <dbReference type="EMBL" id="PVI06450.1"/>
    </source>
</evidence>
<dbReference type="InterPro" id="IPR002110">
    <property type="entry name" value="Ankyrin_rpt"/>
</dbReference>
<evidence type="ECO:0000256" key="3">
    <source>
        <dbReference type="PROSITE-ProRule" id="PRU00023"/>
    </source>
</evidence>
<dbReference type="SMART" id="SM00248">
    <property type="entry name" value="ANK"/>
    <property type="match status" value="1"/>
</dbReference>
<dbReference type="Gene3D" id="1.25.40.20">
    <property type="entry name" value="Ankyrin repeat-containing domain"/>
    <property type="match status" value="1"/>
</dbReference>
<sequence length="151" mass="16142">MLGGGLLRSCPLEIPSAPSPSSRETVRVLLRAGANIEATTQKGFTALHIAGFLGHDEMVSMLLDKGANQDAETQWLQVDDKDHGDSQHIGDVGWHEAGVVGNGTVLEAAKSLDKLLRKRLTTEAQGQVPRSWTARQLAILGGNVATKRLLV</sequence>
<dbReference type="PROSITE" id="PS50088">
    <property type="entry name" value="ANK_REPEAT"/>
    <property type="match status" value="1"/>
</dbReference>
<feature type="repeat" description="ANK" evidence="3">
    <location>
        <begin position="42"/>
        <end position="74"/>
    </location>
</feature>
<gene>
    <name evidence="4" type="ORF">DM02DRAFT_422463</name>
</gene>
<dbReference type="Proteomes" id="UP000244855">
    <property type="component" value="Unassembled WGS sequence"/>
</dbReference>
<dbReference type="Pfam" id="PF12796">
    <property type="entry name" value="Ank_2"/>
    <property type="match status" value="1"/>
</dbReference>
<dbReference type="PANTHER" id="PTHR24198:SF165">
    <property type="entry name" value="ANKYRIN REPEAT-CONTAINING PROTEIN-RELATED"/>
    <property type="match status" value="1"/>
</dbReference>
<dbReference type="InterPro" id="IPR036770">
    <property type="entry name" value="Ankyrin_rpt-contain_sf"/>
</dbReference>
<name>A0A2V1EAR2_9PLEO</name>
<dbReference type="PROSITE" id="PS50297">
    <property type="entry name" value="ANK_REP_REGION"/>
    <property type="match status" value="1"/>
</dbReference>
<dbReference type="AlphaFoldDB" id="A0A2V1EAR2"/>
<dbReference type="STRING" id="97972.A0A2V1EAR2"/>
<dbReference type="EMBL" id="KZ805308">
    <property type="protein sequence ID" value="PVI06450.1"/>
    <property type="molecule type" value="Genomic_DNA"/>
</dbReference>
<dbReference type="PANTHER" id="PTHR24198">
    <property type="entry name" value="ANKYRIN REPEAT AND PROTEIN KINASE DOMAIN-CONTAINING PROTEIN"/>
    <property type="match status" value="1"/>
</dbReference>